<accession>A0A2I0W889</accession>
<evidence type="ECO:0000256" key="1">
    <source>
        <dbReference type="SAM" id="MobiDB-lite"/>
    </source>
</evidence>
<feature type="region of interest" description="Disordered" evidence="1">
    <location>
        <begin position="42"/>
        <end position="71"/>
    </location>
</feature>
<evidence type="ECO:0000313" key="3">
    <source>
        <dbReference type="Proteomes" id="UP000233837"/>
    </source>
</evidence>
<name>A0A2I0W889_9ASPA</name>
<feature type="compositionally biased region" description="Basic and acidic residues" evidence="1">
    <location>
        <begin position="49"/>
        <end position="71"/>
    </location>
</feature>
<dbReference type="AlphaFoldDB" id="A0A2I0W889"/>
<dbReference type="Proteomes" id="UP000233837">
    <property type="component" value="Unassembled WGS sequence"/>
</dbReference>
<evidence type="ECO:0000313" key="2">
    <source>
        <dbReference type="EMBL" id="PKU71861.1"/>
    </source>
</evidence>
<dbReference type="EMBL" id="KZ502856">
    <property type="protein sequence ID" value="PKU71861.1"/>
    <property type="molecule type" value="Genomic_DNA"/>
</dbReference>
<keyword evidence="3" id="KW-1185">Reference proteome</keyword>
<reference evidence="2 3" key="1">
    <citation type="journal article" date="2016" name="Sci. Rep.">
        <title>The Dendrobium catenatum Lindl. genome sequence provides insights into polysaccharide synthase, floral development and adaptive evolution.</title>
        <authorList>
            <person name="Zhang G.Q."/>
            <person name="Xu Q."/>
            <person name="Bian C."/>
            <person name="Tsai W.C."/>
            <person name="Yeh C.M."/>
            <person name="Liu K.W."/>
            <person name="Yoshida K."/>
            <person name="Zhang L.S."/>
            <person name="Chang S.B."/>
            <person name="Chen F."/>
            <person name="Shi Y."/>
            <person name="Su Y.Y."/>
            <person name="Zhang Y.Q."/>
            <person name="Chen L.J."/>
            <person name="Yin Y."/>
            <person name="Lin M."/>
            <person name="Huang H."/>
            <person name="Deng H."/>
            <person name="Wang Z.W."/>
            <person name="Zhu S.L."/>
            <person name="Zhao X."/>
            <person name="Deng C."/>
            <person name="Niu S.C."/>
            <person name="Huang J."/>
            <person name="Wang M."/>
            <person name="Liu G.H."/>
            <person name="Yang H.J."/>
            <person name="Xiao X.J."/>
            <person name="Hsiao Y.Y."/>
            <person name="Wu W.L."/>
            <person name="Chen Y.Y."/>
            <person name="Mitsuda N."/>
            <person name="Ohme-Takagi M."/>
            <person name="Luo Y.B."/>
            <person name="Van de Peer Y."/>
            <person name="Liu Z.J."/>
        </authorList>
    </citation>
    <scope>NUCLEOTIDE SEQUENCE [LARGE SCALE GENOMIC DNA]</scope>
    <source>
        <tissue evidence="2">The whole plant</tissue>
    </source>
</reference>
<protein>
    <submittedName>
        <fullName evidence="2">Uncharacterized protein</fullName>
    </submittedName>
</protein>
<gene>
    <name evidence="2" type="ORF">MA16_Dca016314</name>
</gene>
<proteinExistence type="predicted"/>
<sequence length="96" mass="10696">MRSFLGVKMGKINIDMFVWSAGLQSAGDGDHKDRSQVKIVGRTIVGRQRRSERPKSGNGDRKDRSQRATEVEKIVVSDSQKDYSRCMGGSPTGHSW</sequence>
<organism evidence="2 3">
    <name type="scientific">Dendrobium catenatum</name>
    <dbReference type="NCBI Taxonomy" id="906689"/>
    <lineage>
        <taxon>Eukaryota</taxon>
        <taxon>Viridiplantae</taxon>
        <taxon>Streptophyta</taxon>
        <taxon>Embryophyta</taxon>
        <taxon>Tracheophyta</taxon>
        <taxon>Spermatophyta</taxon>
        <taxon>Magnoliopsida</taxon>
        <taxon>Liliopsida</taxon>
        <taxon>Asparagales</taxon>
        <taxon>Orchidaceae</taxon>
        <taxon>Epidendroideae</taxon>
        <taxon>Malaxideae</taxon>
        <taxon>Dendrobiinae</taxon>
        <taxon>Dendrobium</taxon>
    </lineage>
</organism>
<reference evidence="2 3" key="2">
    <citation type="journal article" date="2017" name="Nature">
        <title>The Apostasia genome and the evolution of orchids.</title>
        <authorList>
            <person name="Zhang G.Q."/>
            <person name="Liu K.W."/>
            <person name="Li Z."/>
            <person name="Lohaus R."/>
            <person name="Hsiao Y.Y."/>
            <person name="Niu S.C."/>
            <person name="Wang J.Y."/>
            <person name="Lin Y.C."/>
            <person name="Xu Q."/>
            <person name="Chen L.J."/>
            <person name="Yoshida K."/>
            <person name="Fujiwara S."/>
            <person name="Wang Z.W."/>
            <person name="Zhang Y.Q."/>
            <person name="Mitsuda N."/>
            <person name="Wang M."/>
            <person name="Liu G.H."/>
            <person name="Pecoraro L."/>
            <person name="Huang H.X."/>
            <person name="Xiao X.J."/>
            <person name="Lin M."/>
            <person name="Wu X.Y."/>
            <person name="Wu W.L."/>
            <person name="Chen Y.Y."/>
            <person name="Chang S.B."/>
            <person name="Sakamoto S."/>
            <person name="Ohme-Takagi M."/>
            <person name="Yagi M."/>
            <person name="Zeng S.J."/>
            <person name="Shen C.Y."/>
            <person name="Yeh C.M."/>
            <person name="Luo Y.B."/>
            <person name="Tsai W.C."/>
            <person name="Van de Peer Y."/>
            <person name="Liu Z.J."/>
        </authorList>
    </citation>
    <scope>NUCLEOTIDE SEQUENCE [LARGE SCALE GENOMIC DNA]</scope>
    <source>
        <tissue evidence="2">The whole plant</tissue>
    </source>
</reference>